<dbReference type="Proteomes" id="UP001596298">
    <property type="component" value="Unassembled WGS sequence"/>
</dbReference>
<name>A0ABW2AJR3_9MICO</name>
<sequence>MRSRRGQAAPQQRGTPLPIVTDLLESVGHDPSGRHPSRIHRDLDPFQQTTNSLFIGQVLDGGEEYDEVGRRPEGEVDRIPLNRVQDYAVLT</sequence>
<dbReference type="RefSeq" id="WP_382403742.1">
    <property type="nucleotide sequence ID" value="NZ_JBHSWH010000001.1"/>
</dbReference>
<organism evidence="1 2">
    <name type="scientific">Flexivirga alba</name>
    <dbReference type="NCBI Taxonomy" id="702742"/>
    <lineage>
        <taxon>Bacteria</taxon>
        <taxon>Bacillati</taxon>
        <taxon>Actinomycetota</taxon>
        <taxon>Actinomycetes</taxon>
        <taxon>Micrococcales</taxon>
        <taxon>Dermacoccaceae</taxon>
        <taxon>Flexivirga</taxon>
    </lineage>
</organism>
<protein>
    <submittedName>
        <fullName evidence="1">Uncharacterized protein</fullName>
    </submittedName>
</protein>
<keyword evidence="2" id="KW-1185">Reference proteome</keyword>
<comment type="caution">
    <text evidence="1">The sequence shown here is derived from an EMBL/GenBank/DDBJ whole genome shotgun (WGS) entry which is preliminary data.</text>
</comment>
<evidence type="ECO:0000313" key="1">
    <source>
        <dbReference type="EMBL" id="MFC6707073.1"/>
    </source>
</evidence>
<reference evidence="2" key="1">
    <citation type="journal article" date="2019" name="Int. J. Syst. Evol. Microbiol.">
        <title>The Global Catalogue of Microorganisms (GCM) 10K type strain sequencing project: providing services to taxonomists for standard genome sequencing and annotation.</title>
        <authorList>
            <consortium name="The Broad Institute Genomics Platform"/>
            <consortium name="The Broad Institute Genome Sequencing Center for Infectious Disease"/>
            <person name="Wu L."/>
            <person name="Ma J."/>
        </authorList>
    </citation>
    <scope>NUCLEOTIDE SEQUENCE [LARGE SCALE GENOMIC DNA]</scope>
    <source>
        <strain evidence="2">CCUG 58127</strain>
    </source>
</reference>
<dbReference type="EMBL" id="JBHSWH010000001">
    <property type="protein sequence ID" value="MFC6707073.1"/>
    <property type="molecule type" value="Genomic_DNA"/>
</dbReference>
<evidence type="ECO:0000313" key="2">
    <source>
        <dbReference type="Proteomes" id="UP001596298"/>
    </source>
</evidence>
<proteinExistence type="predicted"/>
<gene>
    <name evidence="1" type="ORF">ACFQDH_17890</name>
</gene>
<accession>A0ABW2AJR3</accession>